<feature type="compositionally biased region" description="Low complexity" evidence="1">
    <location>
        <begin position="35"/>
        <end position="69"/>
    </location>
</feature>
<evidence type="ECO:0000313" key="3">
    <source>
        <dbReference type="Proteomes" id="UP001150238"/>
    </source>
</evidence>
<comment type="caution">
    <text evidence="2">The sequence shown here is derived from an EMBL/GenBank/DDBJ whole genome shotgun (WGS) entry which is preliminary data.</text>
</comment>
<evidence type="ECO:0000313" key="2">
    <source>
        <dbReference type="EMBL" id="KAJ4466922.1"/>
    </source>
</evidence>
<proteinExistence type="predicted"/>
<accession>A0A9W8ZU02</accession>
<feature type="compositionally biased region" description="Low complexity" evidence="1">
    <location>
        <begin position="172"/>
        <end position="185"/>
    </location>
</feature>
<organism evidence="2 3">
    <name type="scientific">Lentinula lateritia</name>
    <dbReference type="NCBI Taxonomy" id="40482"/>
    <lineage>
        <taxon>Eukaryota</taxon>
        <taxon>Fungi</taxon>
        <taxon>Dikarya</taxon>
        <taxon>Basidiomycota</taxon>
        <taxon>Agaricomycotina</taxon>
        <taxon>Agaricomycetes</taxon>
        <taxon>Agaricomycetidae</taxon>
        <taxon>Agaricales</taxon>
        <taxon>Marasmiineae</taxon>
        <taxon>Omphalotaceae</taxon>
        <taxon>Lentinula</taxon>
    </lineage>
</organism>
<feature type="region of interest" description="Disordered" evidence="1">
    <location>
        <begin position="160"/>
        <end position="185"/>
    </location>
</feature>
<feature type="compositionally biased region" description="Polar residues" evidence="1">
    <location>
        <begin position="77"/>
        <end position="86"/>
    </location>
</feature>
<reference evidence="2" key="2">
    <citation type="journal article" date="2023" name="Proc. Natl. Acad. Sci. U.S.A.">
        <title>A global phylogenomic analysis of the shiitake genus Lentinula.</title>
        <authorList>
            <person name="Sierra-Patev S."/>
            <person name="Min B."/>
            <person name="Naranjo-Ortiz M."/>
            <person name="Looney B."/>
            <person name="Konkel Z."/>
            <person name="Slot J.C."/>
            <person name="Sakamoto Y."/>
            <person name="Steenwyk J.L."/>
            <person name="Rokas A."/>
            <person name="Carro J."/>
            <person name="Camarero S."/>
            <person name="Ferreira P."/>
            <person name="Molpeceres G."/>
            <person name="Ruiz-Duenas F.J."/>
            <person name="Serrano A."/>
            <person name="Henrissat B."/>
            <person name="Drula E."/>
            <person name="Hughes K.W."/>
            <person name="Mata J.L."/>
            <person name="Ishikawa N.K."/>
            <person name="Vargas-Isla R."/>
            <person name="Ushijima S."/>
            <person name="Smith C.A."/>
            <person name="Donoghue J."/>
            <person name="Ahrendt S."/>
            <person name="Andreopoulos W."/>
            <person name="He G."/>
            <person name="LaButti K."/>
            <person name="Lipzen A."/>
            <person name="Ng V."/>
            <person name="Riley R."/>
            <person name="Sandor L."/>
            <person name="Barry K."/>
            <person name="Martinez A.T."/>
            <person name="Xiao Y."/>
            <person name="Gibbons J.G."/>
            <person name="Terashima K."/>
            <person name="Grigoriev I.V."/>
            <person name="Hibbett D."/>
        </authorList>
    </citation>
    <scope>NUCLEOTIDE SEQUENCE</scope>
    <source>
        <strain evidence="2">Sp2 HRB7682 ss15</strain>
    </source>
</reference>
<dbReference type="AlphaFoldDB" id="A0A9W8ZU02"/>
<gene>
    <name evidence="2" type="ORF">C8J55DRAFT_235809</name>
</gene>
<reference evidence="2" key="1">
    <citation type="submission" date="2022-08" db="EMBL/GenBank/DDBJ databases">
        <authorList>
            <consortium name="DOE Joint Genome Institute"/>
            <person name="Min B."/>
            <person name="Riley R."/>
            <person name="Sierra-Patev S."/>
            <person name="Naranjo-Ortiz M."/>
            <person name="Looney B."/>
            <person name="Konkel Z."/>
            <person name="Slot J.C."/>
            <person name="Sakamoto Y."/>
            <person name="Steenwyk J.L."/>
            <person name="Rokas A."/>
            <person name="Carro J."/>
            <person name="Camarero S."/>
            <person name="Ferreira P."/>
            <person name="Molpeceres G."/>
            <person name="Ruiz-Duenas F.J."/>
            <person name="Serrano A."/>
            <person name="Henrissat B."/>
            <person name="Drula E."/>
            <person name="Hughes K.W."/>
            <person name="Mata J.L."/>
            <person name="Ishikawa N.K."/>
            <person name="Vargas-Isla R."/>
            <person name="Ushijima S."/>
            <person name="Smith C.A."/>
            <person name="Ahrendt S."/>
            <person name="Andreopoulos W."/>
            <person name="He G."/>
            <person name="Labutti K."/>
            <person name="Lipzen A."/>
            <person name="Ng V."/>
            <person name="Sandor L."/>
            <person name="Barry K."/>
            <person name="Martinez A.T."/>
            <person name="Xiao Y."/>
            <person name="Gibbons J.G."/>
            <person name="Terashima K."/>
            <person name="Hibbett D.S."/>
            <person name="Grigoriev I.V."/>
        </authorList>
    </citation>
    <scope>NUCLEOTIDE SEQUENCE</scope>
    <source>
        <strain evidence="2">Sp2 HRB7682 ss15</strain>
    </source>
</reference>
<sequence length="259" mass="27963">MASISLSYADRAKNAQNIRSPIENTVLAISVSIPESTSSTSSSFSSNASSRSSTSSNPGSSTVISSSSTDVDADITAPTTSNSSVIVESDGECNGGQQEQKKRRGREEEVSRMTTRKPSVNVWEQRMNRGSVSSSFTLISSSSKTSTTNSAFIKKDNDPSIVKVRPTSNNWSARPTPASPSRPVSLDLRNSNAWPEVGVGLSSPSKDKGKGKLINEEVSVVQAKLPPSTRMNFYSSRTLTILSMCSRKRKYGKRELEFF</sequence>
<dbReference type="Proteomes" id="UP001150238">
    <property type="component" value="Unassembled WGS sequence"/>
</dbReference>
<feature type="region of interest" description="Disordered" evidence="1">
    <location>
        <begin position="1"/>
        <end position="22"/>
    </location>
</feature>
<dbReference type="EMBL" id="JANVFS010000043">
    <property type="protein sequence ID" value="KAJ4466922.1"/>
    <property type="molecule type" value="Genomic_DNA"/>
</dbReference>
<feature type="region of interest" description="Disordered" evidence="1">
    <location>
        <begin position="35"/>
        <end position="117"/>
    </location>
</feature>
<name>A0A9W8ZU02_9AGAR</name>
<evidence type="ECO:0000256" key="1">
    <source>
        <dbReference type="SAM" id="MobiDB-lite"/>
    </source>
</evidence>
<protein>
    <submittedName>
        <fullName evidence="2">Uncharacterized protein</fullName>
    </submittedName>
</protein>